<keyword evidence="4" id="KW-1185">Reference proteome</keyword>
<evidence type="ECO:0000256" key="1">
    <source>
        <dbReference type="SAM" id="Phobius"/>
    </source>
</evidence>
<dbReference type="EMBL" id="BJLF01000012">
    <property type="protein sequence ID" value="GEA51788.1"/>
    <property type="molecule type" value="Genomic_DNA"/>
</dbReference>
<dbReference type="RefSeq" id="WP_244312329.1">
    <property type="nucleotide sequence ID" value="NZ_BJLF01000012.1"/>
</dbReference>
<keyword evidence="1" id="KW-0812">Transmembrane</keyword>
<dbReference type="InterPro" id="IPR012495">
    <property type="entry name" value="TadE-like_dom"/>
</dbReference>
<dbReference type="AlphaFoldDB" id="A0A4Y3HXP9"/>
<protein>
    <recommendedName>
        <fullName evidence="2">TadE-like domain-containing protein</fullName>
    </recommendedName>
</protein>
<evidence type="ECO:0000313" key="3">
    <source>
        <dbReference type="EMBL" id="GEA51788.1"/>
    </source>
</evidence>
<proteinExistence type="predicted"/>
<keyword evidence="1" id="KW-1133">Transmembrane helix</keyword>
<feature type="transmembrane region" description="Helical" evidence="1">
    <location>
        <begin position="20"/>
        <end position="41"/>
    </location>
</feature>
<accession>A0A4Y3HXP9</accession>
<feature type="domain" description="TadE-like" evidence="2">
    <location>
        <begin position="13"/>
        <end position="55"/>
    </location>
</feature>
<dbReference type="Proteomes" id="UP000318717">
    <property type="component" value="Unassembled WGS sequence"/>
</dbReference>
<evidence type="ECO:0000313" key="4">
    <source>
        <dbReference type="Proteomes" id="UP000318717"/>
    </source>
</evidence>
<gene>
    <name evidence="3" type="ORF">VIN01S_25920</name>
</gene>
<sequence>MMFAKPSSHSQKGVAVLEFTIVSTVFLILLFGIIEIGRFLFSLQMLNEITRKAARLGAVCYIVDVDSSGIGRLTSQNTDSFGSTLNSPIDLSTLQLDVVYLDPAGSVVTTPKSDDGFDSIRYVQAKISGFSYSFSLLGSLFGTLTNVDAFETTLPIESLGIYRPYYNDAGVEVTSKSDLTLDCQSTASP</sequence>
<dbReference type="Pfam" id="PF07811">
    <property type="entry name" value="TadE"/>
    <property type="match status" value="1"/>
</dbReference>
<keyword evidence="1" id="KW-0472">Membrane</keyword>
<name>A0A4Y3HXP9_9VIBR</name>
<evidence type="ECO:0000259" key="2">
    <source>
        <dbReference type="Pfam" id="PF07811"/>
    </source>
</evidence>
<organism evidence="3 4">
    <name type="scientific">Vibrio inusitatus NBRC 102082</name>
    <dbReference type="NCBI Taxonomy" id="1219070"/>
    <lineage>
        <taxon>Bacteria</taxon>
        <taxon>Pseudomonadati</taxon>
        <taxon>Pseudomonadota</taxon>
        <taxon>Gammaproteobacteria</taxon>
        <taxon>Vibrionales</taxon>
        <taxon>Vibrionaceae</taxon>
        <taxon>Vibrio</taxon>
    </lineage>
</organism>
<reference evidence="3 4" key="1">
    <citation type="submission" date="2019-06" db="EMBL/GenBank/DDBJ databases">
        <title>Whole genome shotgun sequence of Vibrio inusitatus NBRC 102082.</title>
        <authorList>
            <person name="Hosoyama A."/>
            <person name="Uohara A."/>
            <person name="Ohji S."/>
            <person name="Ichikawa N."/>
        </authorList>
    </citation>
    <scope>NUCLEOTIDE SEQUENCE [LARGE SCALE GENOMIC DNA]</scope>
    <source>
        <strain evidence="3 4">NBRC 102082</strain>
    </source>
</reference>
<comment type="caution">
    <text evidence="3">The sequence shown here is derived from an EMBL/GenBank/DDBJ whole genome shotgun (WGS) entry which is preliminary data.</text>
</comment>